<keyword evidence="2" id="KW-1185">Reference proteome</keyword>
<proteinExistence type="predicted"/>
<protein>
    <submittedName>
        <fullName evidence="1">Uncharacterized protein</fullName>
    </submittedName>
</protein>
<name>A0A7X6M367_9NOCA</name>
<accession>A0A7X6M367</accession>
<reference evidence="1 2" key="1">
    <citation type="submission" date="2020-04" db="EMBL/GenBank/DDBJ databases">
        <title>MicrobeNet Type strains.</title>
        <authorList>
            <person name="Nicholson A.C."/>
        </authorList>
    </citation>
    <scope>NUCLEOTIDE SEQUENCE [LARGE SCALE GENOMIC DNA]</scope>
    <source>
        <strain evidence="1 2">DSM 44445</strain>
    </source>
</reference>
<dbReference type="RefSeq" id="WP_157171675.1">
    <property type="nucleotide sequence ID" value="NZ_CAWPHS010000030.1"/>
</dbReference>
<evidence type="ECO:0000313" key="1">
    <source>
        <dbReference type="EMBL" id="NKY88904.1"/>
    </source>
</evidence>
<dbReference type="AlphaFoldDB" id="A0A7X6M367"/>
<organism evidence="1 2">
    <name type="scientific">Nocardia veterana</name>
    <dbReference type="NCBI Taxonomy" id="132249"/>
    <lineage>
        <taxon>Bacteria</taxon>
        <taxon>Bacillati</taxon>
        <taxon>Actinomycetota</taxon>
        <taxon>Actinomycetes</taxon>
        <taxon>Mycobacteriales</taxon>
        <taxon>Nocardiaceae</taxon>
        <taxon>Nocardia</taxon>
    </lineage>
</organism>
<comment type="caution">
    <text evidence="1">The sequence shown here is derived from an EMBL/GenBank/DDBJ whole genome shotgun (WGS) entry which is preliminary data.</text>
</comment>
<dbReference type="EMBL" id="JAAXPE010000036">
    <property type="protein sequence ID" value="NKY88904.1"/>
    <property type="molecule type" value="Genomic_DNA"/>
</dbReference>
<evidence type="ECO:0000313" key="2">
    <source>
        <dbReference type="Proteomes" id="UP000523447"/>
    </source>
</evidence>
<dbReference type="Proteomes" id="UP000523447">
    <property type="component" value="Unassembled WGS sequence"/>
</dbReference>
<sequence>MNPDDNQGEEPLAASVIVLPTSPVAAYADLPRSQVARALQTLPPGIQQLLGIDHFLLGALDIVLCSAHTLLDRDDPRPVLDRFSWFDEAMAELGLEPGPQAGHALAEWLTDFATEDRLQQVTKVNSSTWRRFLRRLIGAAAFDRLTVAVREDMRVISDLVDWGTARLQPFAVAFDDCMSVIGSERICDMFGLEETVTALELVRRLHTASKKLRTEKLGEGLDSTALEPITDAGQLIDELRAMASGPTRQALGELSSDLSRKLEGARFALDQSIDGVSQAANSLVELIDRMLRTAFPHGEVLEWLEATGRSGAEYVHFRSSTPWPTKRAEALCFIYGGAVPEGGANPILDAFADVVVKIRKQLEAIKHADKATADEADQVRALIHSIEGFITIIIRLGWGAMAADRVAEIRRRFTA</sequence>
<gene>
    <name evidence="1" type="ORF">HGA07_25215</name>
</gene>